<dbReference type="InterPro" id="IPR015943">
    <property type="entry name" value="WD40/YVTN_repeat-like_dom_sf"/>
</dbReference>
<dbReference type="Gene3D" id="2.130.10.10">
    <property type="entry name" value="YVTN repeat-like/Quinoprotein amine dehydrogenase"/>
    <property type="match status" value="1"/>
</dbReference>
<feature type="compositionally biased region" description="Polar residues" evidence="2">
    <location>
        <begin position="73"/>
        <end position="83"/>
    </location>
</feature>
<evidence type="ECO:0000313" key="5">
    <source>
        <dbReference type="Proteomes" id="UP000821866"/>
    </source>
</evidence>
<sequence>MGASGDGPSAVRSRRGVKARSVPYRHLARWPRSATCPNSSLDSDPAHPHPPSSSQRRLMRAPGDREKGGKASVKSTGRPNRSSALVGAVSGSTMYQKDKSLLCRHSACPLPNNLTTCTEGGKINLAFVGKTEVTTLFRSPDGSVHQSQVACKDIGGSPCTELMQVKWVKLEDIKTLLVIASTRAFQIFEWDGSVFLHCHPLPQDLDATEETFTRGIGTCGPSLLCIGTNAGTILAHLVSRDLNVTFCQRATEHAPHAIADIHSHGEIMASADDGGGICLWRGKTALNLLRKLSPVGSSPCVSIRVWHDLVLAGYGSGELRVFSACSFQLMAEATAHARWITAIDVAPDSGLALSVAEDSYVRVWQLDREGEHTIDHVHGESVADSMLMGCAFLTPDGSSFAAVAYDSAEVFMFKK</sequence>
<dbReference type="AlphaFoldDB" id="A0A9J6EFP1"/>
<proteinExistence type="predicted"/>
<keyword evidence="5" id="KW-1185">Reference proteome</keyword>
<dbReference type="PROSITE" id="PS50294">
    <property type="entry name" value="WD_REPEATS_REGION"/>
    <property type="match status" value="1"/>
</dbReference>
<accession>A0A9J6EFP1</accession>
<comment type="caution">
    <text evidence="4">The sequence shown here is derived from an EMBL/GenBank/DDBJ whole genome shotgun (WGS) entry which is preliminary data.</text>
</comment>
<evidence type="ECO:0000259" key="3">
    <source>
        <dbReference type="Pfam" id="PF21031"/>
    </source>
</evidence>
<dbReference type="VEuPathDB" id="VectorBase:LOC119162370"/>
<dbReference type="PROSITE" id="PS50082">
    <property type="entry name" value="WD_REPEATS_2"/>
    <property type="match status" value="1"/>
</dbReference>
<dbReference type="EMBL" id="JABSTU010000004">
    <property type="protein sequence ID" value="KAH8032840.1"/>
    <property type="molecule type" value="Genomic_DNA"/>
</dbReference>
<dbReference type="InterPro" id="IPR001680">
    <property type="entry name" value="WD40_rpt"/>
</dbReference>
<dbReference type="Proteomes" id="UP000821866">
    <property type="component" value="Chromosome 2"/>
</dbReference>
<evidence type="ECO:0000313" key="4">
    <source>
        <dbReference type="EMBL" id="KAH8032840.1"/>
    </source>
</evidence>
<dbReference type="InterPro" id="IPR036322">
    <property type="entry name" value="WD40_repeat_dom_sf"/>
</dbReference>
<evidence type="ECO:0000256" key="1">
    <source>
        <dbReference type="PROSITE-ProRule" id="PRU00221"/>
    </source>
</evidence>
<dbReference type="SUPFAM" id="SSF50978">
    <property type="entry name" value="WD40 repeat-like"/>
    <property type="match status" value="1"/>
</dbReference>
<gene>
    <name evidence="4" type="ORF">HPB51_003077</name>
</gene>
<organism evidence="4 5">
    <name type="scientific">Rhipicephalus microplus</name>
    <name type="common">Cattle tick</name>
    <name type="synonym">Boophilus microplus</name>
    <dbReference type="NCBI Taxonomy" id="6941"/>
    <lineage>
        <taxon>Eukaryota</taxon>
        <taxon>Metazoa</taxon>
        <taxon>Ecdysozoa</taxon>
        <taxon>Arthropoda</taxon>
        <taxon>Chelicerata</taxon>
        <taxon>Arachnida</taxon>
        <taxon>Acari</taxon>
        <taxon>Parasitiformes</taxon>
        <taxon>Ixodida</taxon>
        <taxon>Ixodoidea</taxon>
        <taxon>Ixodidae</taxon>
        <taxon>Rhipicephalinae</taxon>
        <taxon>Rhipicephalus</taxon>
        <taxon>Boophilus</taxon>
    </lineage>
</organism>
<dbReference type="InterPro" id="IPR049546">
    <property type="entry name" value="WDR54_beta_prop"/>
</dbReference>
<reference evidence="4" key="1">
    <citation type="journal article" date="2020" name="Cell">
        <title>Large-Scale Comparative Analyses of Tick Genomes Elucidate Their Genetic Diversity and Vector Capacities.</title>
        <authorList>
            <consortium name="Tick Genome and Microbiome Consortium (TIGMIC)"/>
            <person name="Jia N."/>
            <person name="Wang J."/>
            <person name="Shi W."/>
            <person name="Du L."/>
            <person name="Sun Y."/>
            <person name="Zhan W."/>
            <person name="Jiang J.F."/>
            <person name="Wang Q."/>
            <person name="Zhang B."/>
            <person name="Ji P."/>
            <person name="Bell-Sakyi L."/>
            <person name="Cui X.M."/>
            <person name="Yuan T.T."/>
            <person name="Jiang B.G."/>
            <person name="Yang W.F."/>
            <person name="Lam T.T."/>
            <person name="Chang Q.C."/>
            <person name="Ding S.J."/>
            <person name="Wang X.J."/>
            <person name="Zhu J.G."/>
            <person name="Ruan X.D."/>
            <person name="Zhao L."/>
            <person name="Wei J.T."/>
            <person name="Ye R.Z."/>
            <person name="Que T.C."/>
            <person name="Du C.H."/>
            <person name="Zhou Y.H."/>
            <person name="Cheng J.X."/>
            <person name="Dai P.F."/>
            <person name="Guo W.B."/>
            <person name="Han X.H."/>
            <person name="Huang E.J."/>
            <person name="Li L.F."/>
            <person name="Wei W."/>
            <person name="Gao Y.C."/>
            <person name="Liu J.Z."/>
            <person name="Shao H.Z."/>
            <person name="Wang X."/>
            <person name="Wang C.C."/>
            <person name="Yang T.C."/>
            <person name="Huo Q.B."/>
            <person name="Li W."/>
            <person name="Chen H.Y."/>
            <person name="Chen S.E."/>
            <person name="Zhou L.G."/>
            <person name="Ni X.B."/>
            <person name="Tian J.H."/>
            <person name="Sheng Y."/>
            <person name="Liu T."/>
            <person name="Pan Y.S."/>
            <person name="Xia L.Y."/>
            <person name="Li J."/>
            <person name="Zhao F."/>
            <person name="Cao W.C."/>
        </authorList>
    </citation>
    <scope>NUCLEOTIDE SEQUENCE</scope>
    <source>
        <strain evidence="4">Rmic-2018</strain>
    </source>
</reference>
<name>A0A9J6EFP1_RHIMP</name>
<feature type="region of interest" description="Disordered" evidence="2">
    <location>
        <begin position="1"/>
        <end position="84"/>
    </location>
</feature>
<evidence type="ECO:0000256" key="2">
    <source>
        <dbReference type="SAM" id="MobiDB-lite"/>
    </source>
</evidence>
<feature type="domain" description="WD repeat-containing protein 54 beta-propeller" evidence="3">
    <location>
        <begin position="94"/>
        <end position="413"/>
    </location>
</feature>
<feature type="repeat" description="WD" evidence="1">
    <location>
        <begin position="333"/>
        <end position="367"/>
    </location>
</feature>
<reference evidence="4" key="2">
    <citation type="submission" date="2021-09" db="EMBL/GenBank/DDBJ databases">
        <authorList>
            <person name="Jia N."/>
            <person name="Wang J."/>
            <person name="Shi W."/>
            <person name="Du L."/>
            <person name="Sun Y."/>
            <person name="Zhan W."/>
            <person name="Jiang J."/>
            <person name="Wang Q."/>
            <person name="Zhang B."/>
            <person name="Ji P."/>
            <person name="Sakyi L.B."/>
            <person name="Cui X."/>
            <person name="Yuan T."/>
            <person name="Jiang B."/>
            <person name="Yang W."/>
            <person name="Lam T.T.-Y."/>
            <person name="Chang Q."/>
            <person name="Ding S."/>
            <person name="Wang X."/>
            <person name="Zhu J."/>
            <person name="Ruan X."/>
            <person name="Zhao L."/>
            <person name="Wei J."/>
            <person name="Que T."/>
            <person name="Du C."/>
            <person name="Cheng J."/>
            <person name="Dai P."/>
            <person name="Han X."/>
            <person name="Huang E."/>
            <person name="Gao Y."/>
            <person name="Liu J."/>
            <person name="Shao H."/>
            <person name="Ye R."/>
            <person name="Li L."/>
            <person name="Wei W."/>
            <person name="Wang X."/>
            <person name="Wang C."/>
            <person name="Huo Q."/>
            <person name="Li W."/>
            <person name="Guo W."/>
            <person name="Chen H."/>
            <person name="Chen S."/>
            <person name="Zhou L."/>
            <person name="Zhou L."/>
            <person name="Ni X."/>
            <person name="Tian J."/>
            <person name="Zhou Y."/>
            <person name="Sheng Y."/>
            <person name="Liu T."/>
            <person name="Pan Y."/>
            <person name="Xia L."/>
            <person name="Li J."/>
            <person name="Zhao F."/>
            <person name="Cao W."/>
        </authorList>
    </citation>
    <scope>NUCLEOTIDE SEQUENCE</scope>
    <source>
        <strain evidence="4">Rmic-2018</strain>
        <tissue evidence="4">Larvae</tissue>
    </source>
</reference>
<dbReference type="Pfam" id="PF21031">
    <property type="entry name" value="WDR54"/>
    <property type="match status" value="1"/>
</dbReference>
<dbReference type="SMART" id="SM00320">
    <property type="entry name" value="WD40"/>
    <property type="match status" value="3"/>
</dbReference>
<protein>
    <recommendedName>
        <fullName evidence="3">WD repeat-containing protein 54 beta-propeller domain-containing protein</fullName>
    </recommendedName>
</protein>
<keyword evidence="1" id="KW-0853">WD repeat</keyword>